<dbReference type="Pfam" id="PF00378">
    <property type="entry name" value="ECH_1"/>
    <property type="match status" value="1"/>
</dbReference>
<dbReference type="SUPFAM" id="SSF52096">
    <property type="entry name" value="ClpP/crotonase"/>
    <property type="match status" value="1"/>
</dbReference>
<dbReference type="OrthoDB" id="5365311at2"/>
<evidence type="ECO:0000256" key="3">
    <source>
        <dbReference type="RuleBase" id="RU003707"/>
    </source>
</evidence>
<protein>
    <submittedName>
        <fullName evidence="4">Enoyl-CoA hydratase/isomerase family protein</fullName>
    </submittedName>
</protein>
<dbReference type="Gene3D" id="1.10.12.10">
    <property type="entry name" value="Lyase 2-enoyl-coa Hydratase, Chain A, domain 2"/>
    <property type="match status" value="1"/>
</dbReference>
<dbReference type="InterPro" id="IPR018376">
    <property type="entry name" value="Enoyl-CoA_hyd/isom_CS"/>
</dbReference>
<dbReference type="PANTHER" id="PTHR11941">
    <property type="entry name" value="ENOYL-COA HYDRATASE-RELATED"/>
    <property type="match status" value="1"/>
</dbReference>
<keyword evidence="2" id="KW-0456">Lyase</keyword>
<evidence type="ECO:0000313" key="5">
    <source>
        <dbReference type="Proteomes" id="UP000315995"/>
    </source>
</evidence>
<dbReference type="InterPro" id="IPR029045">
    <property type="entry name" value="ClpP/crotonase-like_dom_sf"/>
</dbReference>
<keyword evidence="4" id="KW-0413">Isomerase</keyword>
<dbReference type="GO" id="GO:0016836">
    <property type="term" value="F:hydro-lyase activity"/>
    <property type="evidence" value="ECO:0007669"/>
    <property type="project" value="UniProtKB-ARBA"/>
</dbReference>
<dbReference type="GO" id="GO:0006635">
    <property type="term" value="P:fatty acid beta-oxidation"/>
    <property type="evidence" value="ECO:0007669"/>
    <property type="project" value="TreeGrafter"/>
</dbReference>
<accession>A0A5B8YFF4</accession>
<evidence type="ECO:0000256" key="2">
    <source>
        <dbReference type="ARBA" id="ARBA00023239"/>
    </source>
</evidence>
<name>A0A4Y6Q3E7_PERCE</name>
<keyword evidence="5" id="KW-1185">Reference proteome</keyword>
<dbReference type="Proteomes" id="UP000315995">
    <property type="component" value="Chromosome"/>
</dbReference>
<evidence type="ECO:0000313" key="4">
    <source>
        <dbReference type="EMBL" id="QDG54687.1"/>
    </source>
</evidence>
<dbReference type="FunFam" id="3.90.226.10:FF:000009">
    <property type="entry name" value="Carnitinyl-CoA dehydratase"/>
    <property type="match status" value="1"/>
</dbReference>
<organism evidence="4 5">
    <name type="scientific">Persicimonas caeni</name>
    <dbReference type="NCBI Taxonomy" id="2292766"/>
    <lineage>
        <taxon>Bacteria</taxon>
        <taxon>Deltaproteobacteria</taxon>
        <taxon>Bradymonadales</taxon>
        <taxon>Bradymonadaceae</taxon>
        <taxon>Persicimonas</taxon>
    </lineage>
</organism>
<dbReference type="GO" id="GO:0016853">
    <property type="term" value="F:isomerase activity"/>
    <property type="evidence" value="ECO:0007669"/>
    <property type="project" value="UniProtKB-KW"/>
</dbReference>
<dbReference type="Gene3D" id="3.90.226.10">
    <property type="entry name" value="2-enoyl-CoA Hydratase, Chain A, domain 1"/>
    <property type="match status" value="1"/>
</dbReference>
<dbReference type="CDD" id="cd06558">
    <property type="entry name" value="crotonase-like"/>
    <property type="match status" value="1"/>
</dbReference>
<reference evidence="4 5" key="1">
    <citation type="submission" date="2019-06" db="EMBL/GenBank/DDBJ databases">
        <title>Persicimonas caeni gen. nov., sp. nov., a predatory bacterium isolated from solar saltern.</title>
        <authorList>
            <person name="Wang S."/>
        </authorList>
    </citation>
    <scope>NUCLEOTIDE SEQUENCE [LARGE SCALE GENOMIC DNA]</scope>
    <source>
        <strain evidence="4 5">YN101</strain>
    </source>
</reference>
<dbReference type="RefSeq" id="WP_141201131.1">
    <property type="nucleotide sequence ID" value="NZ_CP041186.1"/>
</dbReference>
<proteinExistence type="inferred from homology"/>
<gene>
    <name evidence="4" type="ORF">FIV42_29270</name>
</gene>
<dbReference type="InterPro" id="IPR001753">
    <property type="entry name" value="Enoyl-CoA_hydra/iso"/>
</dbReference>
<dbReference type="FunFam" id="1.10.12.10:FF:000001">
    <property type="entry name" value="Probable enoyl-CoA hydratase, mitochondrial"/>
    <property type="match status" value="1"/>
</dbReference>
<dbReference type="AlphaFoldDB" id="A0A4Y6Q3E7"/>
<dbReference type="EMBL" id="CP041186">
    <property type="protein sequence ID" value="QDG54687.1"/>
    <property type="molecule type" value="Genomic_DNA"/>
</dbReference>
<dbReference type="PROSITE" id="PS00166">
    <property type="entry name" value="ENOYL_COA_HYDRATASE"/>
    <property type="match status" value="1"/>
</dbReference>
<sequence>MSYETLELDVRDGGIATLTMNRPDQLNALNEQVIDDLTAAVDELSGRDDVRVLVVTGKGRAFVAGADIKQMHGFEEAEAKAFADKGHAAMDALSKLPYPVIAAVNGFALGGGLELALACDLIYASDKARLGLPEVGLGIIPGFGGTQRLGRTIGWHHARELVFSGRHVKADEALRMGLVCAVFPAEEFIDKVYALAEKIAANGPVAVRVAKRVMREGSELPLDKANALERDSFGELFMTDDRSEGMQAFLEKREANFTGK</sequence>
<dbReference type="PANTHER" id="PTHR11941:SF54">
    <property type="entry name" value="ENOYL-COA HYDRATASE, MITOCHONDRIAL"/>
    <property type="match status" value="1"/>
</dbReference>
<dbReference type="InterPro" id="IPR014748">
    <property type="entry name" value="Enoyl-CoA_hydra_C"/>
</dbReference>
<comment type="similarity">
    <text evidence="1 3">Belongs to the enoyl-CoA hydratase/isomerase family.</text>
</comment>
<evidence type="ECO:0000256" key="1">
    <source>
        <dbReference type="ARBA" id="ARBA00005254"/>
    </source>
</evidence>
<accession>A0A4Y6Q3E7</accession>